<keyword evidence="2" id="KW-0418">Kinase</keyword>
<dbReference type="CDD" id="cd03676">
    <property type="entry name" value="NUDIX_Tnr3_like"/>
    <property type="match status" value="1"/>
</dbReference>
<dbReference type="PANTHER" id="PTHR13622:SF13">
    <property type="entry name" value="NUDIX HYDROLASE DOMAIN-CONTAINING PROTEIN"/>
    <property type="match status" value="1"/>
</dbReference>
<dbReference type="STRING" id="1392250.A0A2I2GL22"/>
<dbReference type="GO" id="GO:0044715">
    <property type="term" value="F:8-oxo-dGDP phosphatase activity"/>
    <property type="evidence" value="ECO:0007669"/>
    <property type="project" value="TreeGrafter"/>
</dbReference>
<dbReference type="FunFam" id="3.90.79.10:FF:000019">
    <property type="entry name" value="Thiamin pyrophosphokinase, putative"/>
    <property type="match status" value="1"/>
</dbReference>
<reference evidence="2 3" key="1">
    <citation type="submission" date="2016-12" db="EMBL/GenBank/DDBJ databases">
        <title>The genomes of Aspergillus section Nigri reveals drivers in fungal speciation.</title>
        <authorList>
            <consortium name="DOE Joint Genome Institute"/>
            <person name="Vesth T.C."/>
            <person name="Nybo J."/>
            <person name="Theobald S."/>
            <person name="Brandl J."/>
            <person name="Frisvad J.C."/>
            <person name="Nielsen K.F."/>
            <person name="Lyhne E.K."/>
            <person name="Kogle M.E."/>
            <person name="Kuo A."/>
            <person name="Riley R."/>
            <person name="Clum A."/>
            <person name="Nolan M."/>
            <person name="Lipzen A."/>
            <person name="Salamov A."/>
            <person name="Henrissat B."/>
            <person name="Wiebenga A."/>
            <person name="De Vries R.P."/>
            <person name="Grigoriev I.V."/>
            <person name="Mortensen U.H."/>
            <person name="Andersen M.R."/>
            <person name="Baker S.E."/>
        </authorList>
    </citation>
    <scope>NUCLEOTIDE SEQUENCE [LARGE SCALE GENOMIC DNA]</scope>
    <source>
        <strain evidence="2 3">IBT 23096</strain>
    </source>
</reference>
<keyword evidence="2" id="KW-0808">Transferase</keyword>
<organism evidence="2 3">
    <name type="scientific">Aspergillus steynii IBT 23096</name>
    <dbReference type="NCBI Taxonomy" id="1392250"/>
    <lineage>
        <taxon>Eukaryota</taxon>
        <taxon>Fungi</taxon>
        <taxon>Dikarya</taxon>
        <taxon>Ascomycota</taxon>
        <taxon>Pezizomycotina</taxon>
        <taxon>Eurotiomycetes</taxon>
        <taxon>Eurotiomycetidae</taxon>
        <taxon>Eurotiales</taxon>
        <taxon>Aspergillaceae</taxon>
        <taxon>Aspergillus</taxon>
        <taxon>Aspergillus subgen. Circumdati</taxon>
    </lineage>
</organism>
<gene>
    <name evidence="2" type="ORF">P170DRAFT_376526</name>
</gene>
<dbReference type="VEuPathDB" id="FungiDB:P170DRAFT_376526"/>
<dbReference type="RefSeq" id="XP_024708867.1">
    <property type="nucleotide sequence ID" value="XM_024845373.1"/>
</dbReference>
<dbReference type="InterPro" id="IPR015797">
    <property type="entry name" value="NUDIX_hydrolase-like_dom_sf"/>
</dbReference>
<accession>A0A2I2GL22</accession>
<dbReference type="PANTHER" id="PTHR13622">
    <property type="entry name" value="THIAMIN PYROPHOSPHOKINASE"/>
    <property type="match status" value="1"/>
</dbReference>
<keyword evidence="3" id="KW-1185">Reference proteome</keyword>
<name>A0A2I2GL22_9EURO</name>
<dbReference type="PROSITE" id="PS51462">
    <property type="entry name" value="NUDIX"/>
    <property type="match status" value="1"/>
</dbReference>
<dbReference type="OrthoDB" id="10261522at2759"/>
<dbReference type="Gene3D" id="3.90.79.10">
    <property type="entry name" value="Nucleoside Triphosphate Pyrophosphohydrolase"/>
    <property type="match status" value="1"/>
</dbReference>
<dbReference type="InterPro" id="IPR031804">
    <property type="entry name" value="DUF4743"/>
</dbReference>
<dbReference type="EMBL" id="MSFO01000002">
    <property type="protein sequence ID" value="PLB53565.1"/>
    <property type="molecule type" value="Genomic_DNA"/>
</dbReference>
<dbReference type="Pfam" id="PF00293">
    <property type="entry name" value="NUDIX"/>
    <property type="match status" value="1"/>
</dbReference>
<feature type="domain" description="Nudix hydrolase" evidence="1">
    <location>
        <begin position="136"/>
        <end position="282"/>
    </location>
</feature>
<evidence type="ECO:0000259" key="1">
    <source>
        <dbReference type="PROSITE" id="PS51462"/>
    </source>
</evidence>
<sequence>MSPSYLDLVRQCDNFPYYEDSPQLYHDTKKHFYEFRVSDCDRLLGHIPTSVIDKVQWPECWIIDHSKKTATLGSGSPDTAAVRTRLLATTMHQMAQMNDFPILRGWRNETFPVYGPGGDVLLEIERSGSALFGIVTYGVQLTCYVEDEHGLRVWIGRRSRSKQTYPGMLDNTAAGGLGTGRLPGRAVIQEAVEEASLPTSVLTEGLQSAGCLSYYYIQGSHSGAADGLLQPEVEYVYELKLDPNTTPQPGDSEVEQFNLWSVDDVGNALRKGEFKPNSAIVLIDFFMRHGILTPENEPDFLEIVSRLHRRLEFPISTPL</sequence>
<dbReference type="Proteomes" id="UP000234275">
    <property type="component" value="Unassembled WGS sequence"/>
</dbReference>
<comment type="caution">
    <text evidence="2">The sequence shown here is derived from an EMBL/GenBank/DDBJ whole genome shotgun (WGS) entry which is preliminary data.</text>
</comment>
<protein>
    <submittedName>
        <fullName evidence="2">Thiamine pyrophosphokinase-related protein</fullName>
    </submittedName>
</protein>
<dbReference type="SUPFAM" id="SSF55811">
    <property type="entry name" value="Nudix"/>
    <property type="match status" value="1"/>
</dbReference>
<dbReference type="Pfam" id="PF15916">
    <property type="entry name" value="DUF4743"/>
    <property type="match status" value="1"/>
</dbReference>
<dbReference type="GeneID" id="36553073"/>
<proteinExistence type="predicted"/>
<evidence type="ECO:0000313" key="2">
    <source>
        <dbReference type="EMBL" id="PLB53565.1"/>
    </source>
</evidence>
<evidence type="ECO:0000313" key="3">
    <source>
        <dbReference type="Proteomes" id="UP000234275"/>
    </source>
</evidence>
<dbReference type="AlphaFoldDB" id="A0A2I2GL22"/>
<dbReference type="GO" id="GO:0016301">
    <property type="term" value="F:kinase activity"/>
    <property type="evidence" value="ECO:0007669"/>
    <property type="project" value="UniProtKB-KW"/>
</dbReference>
<dbReference type="InterPro" id="IPR000086">
    <property type="entry name" value="NUDIX_hydrolase_dom"/>
</dbReference>